<proteinExistence type="predicted"/>
<dbReference type="Proteomes" id="UP000183667">
    <property type="component" value="Unassembled WGS sequence"/>
</dbReference>
<comment type="caution">
    <text evidence="1">The sequence shown here is derived from an EMBL/GenBank/DDBJ whole genome shotgun (WGS) entry which is preliminary data.</text>
</comment>
<reference evidence="2" key="1">
    <citation type="submission" date="2016-08" db="EMBL/GenBank/DDBJ databases">
        <title>Population biology and virulence potential of Burkholderia ubonensis.</title>
        <authorList>
            <person name="Price E.P."/>
            <person name="Currie B.J."/>
            <person name="Wagner D.M."/>
        </authorList>
    </citation>
    <scope>NUCLEOTIDE SEQUENCE [LARGE SCALE GENOMIC DNA]</scope>
    <source>
        <strain evidence="2">MSMB0103</strain>
    </source>
</reference>
<dbReference type="Gene3D" id="2.120.10.70">
    <property type="entry name" value="Fucose-specific lectin"/>
    <property type="match status" value="1"/>
</dbReference>
<protein>
    <submittedName>
        <fullName evidence="1">Uncharacterized protein</fullName>
    </submittedName>
</protein>
<accession>A0ABD6Q3Q4</accession>
<dbReference type="SUPFAM" id="SSF89372">
    <property type="entry name" value="Fucose-specific lectin"/>
    <property type="match status" value="1"/>
</dbReference>
<evidence type="ECO:0000313" key="1">
    <source>
        <dbReference type="EMBL" id="OJA46850.1"/>
    </source>
</evidence>
<dbReference type="EMBL" id="MEAU01000020">
    <property type="protein sequence ID" value="OJA46850.1"/>
    <property type="molecule type" value="Genomic_DNA"/>
</dbReference>
<name>A0ABD6Q3Q4_9BURK</name>
<organism evidence="1 2">
    <name type="scientific">Burkholderia ubonensis</name>
    <dbReference type="NCBI Taxonomy" id="101571"/>
    <lineage>
        <taxon>Bacteria</taxon>
        <taxon>Pseudomonadati</taxon>
        <taxon>Pseudomonadota</taxon>
        <taxon>Betaproteobacteria</taxon>
        <taxon>Burkholderiales</taxon>
        <taxon>Burkholderiaceae</taxon>
        <taxon>Burkholderia</taxon>
        <taxon>Burkholderia cepacia complex</taxon>
    </lineage>
</organism>
<sequence>MVKLAASNQFGISDQTDVFLVDREGTLQVAWVIGAERWNGPVPISPPGLFPSGAAVAASNQFGLSDQTDVFGVGRNGALHVAWVNGAGRWNGPVPISPPGLFPPGAAVSASNQFGLSDQTDVFVVSSNGALHVAWVNGAGGWNGPAPISPPGLFPAGAAVAASNQFGISDQTDVFAVSSNGALHVAWVNGAGGWNGPAPISPPGLFPAGAAVAASNQFGISDQTDVFAVDGN</sequence>
<evidence type="ECO:0000313" key="2">
    <source>
        <dbReference type="Proteomes" id="UP000183667"/>
    </source>
</evidence>
<feature type="non-terminal residue" evidence="1">
    <location>
        <position position="232"/>
    </location>
</feature>
<dbReference type="AlphaFoldDB" id="A0ABD6Q3Q4"/>
<gene>
    <name evidence="1" type="ORF">BGV66_14415</name>
</gene>